<name>A0ABT1TNY3_9GAMM</name>
<evidence type="ECO:0000256" key="1">
    <source>
        <dbReference type="SAM" id="Phobius"/>
    </source>
</evidence>
<keyword evidence="1" id="KW-1133">Transmembrane helix</keyword>
<evidence type="ECO:0000313" key="2">
    <source>
        <dbReference type="EMBL" id="MCQ8106429.1"/>
    </source>
</evidence>
<sequence>MAAIAYILIQYLIIVSQGANSLLKRAVGSDWKGKSSPLIYLIATLSTFWSPWLAQGLYVLVALLWLVPDRRIENVMSEY</sequence>
<protein>
    <submittedName>
        <fullName evidence="2">Uncharacterized protein</fullName>
    </submittedName>
</protein>
<feature type="transmembrane region" description="Helical" evidence="1">
    <location>
        <begin position="38"/>
        <end position="67"/>
    </location>
</feature>
<organism evidence="2 3">
    <name type="scientific">Methylomonas subterranea</name>
    <dbReference type="NCBI Taxonomy" id="2952225"/>
    <lineage>
        <taxon>Bacteria</taxon>
        <taxon>Pseudomonadati</taxon>
        <taxon>Pseudomonadota</taxon>
        <taxon>Gammaproteobacteria</taxon>
        <taxon>Methylococcales</taxon>
        <taxon>Methylococcaceae</taxon>
        <taxon>Methylomonas</taxon>
    </lineage>
</organism>
<dbReference type="EMBL" id="JANIBJ010000074">
    <property type="protein sequence ID" value="MCQ8106429.1"/>
    <property type="molecule type" value="Genomic_DNA"/>
</dbReference>
<proteinExistence type="predicted"/>
<keyword evidence="3" id="KW-1185">Reference proteome</keyword>
<accession>A0ABT1TNY3</accession>
<keyword evidence="1" id="KW-0812">Transmembrane</keyword>
<reference evidence="2 3" key="1">
    <citation type="submission" date="2022-07" db="EMBL/GenBank/DDBJ databases">
        <title>Methylomonas rivi sp. nov., Methylomonas rosea sp. nov., Methylomonas aureus sp. nov. and Methylomonas subterranea sp. nov., four novel methanotrophs isolated from a freshwater creek and the deep terrestrial subsurface.</title>
        <authorList>
            <person name="Abin C."/>
            <person name="Sankaranarayanan K."/>
            <person name="Garner C."/>
            <person name="Sindelar R."/>
            <person name="Kotary K."/>
            <person name="Garner R."/>
            <person name="Barclay S."/>
            <person name="Lawson P."/>
            <person name="Krumholz L."/>
        </authorList>
    </citation>
    <scope>NUCLEOTIDE SEQUENCE [LARGE SCALE GENOMIC DNA]</scope>
    <source>
        <strain evidence="2 3">SURF-2</strain>
    </source>
</reference>
<evidence type="ECO:0000313" key="3">
    <source>
        <dbReference type="Proteomes" id="UP001524499"/>
    </source>
</evidence>
<comment type="caution">
    <text evidence="2">The sequence shown here is derived from an EMBL/GenBank/DDBJ whole genome shotgun (WGS) entry which is preliminary data.</text>
</comment>
<keyword evidence="1" id="KW-0472">Membrane</keyword>
<dbReference type="Proteomes" id="UP001524499">
    <property type="component" value="Unassembled WGS sequence"/>
</dbReference>
<dbReference type="RefSeq" id="WP_205453084.1">
    <property type="nucleotide sequence ID" value="NZ_JANIBJ010000074.1"/>
</dbReference>
<gene>
    <name evidence="2" type="ORF">NP590_20190</name>
</gene>